<dbReference type="OrthoDB" id="59296at2759"/>
<protein>
    <recommendedName>
        <fullName evidence="4">SET domain-containing protein</fullName>
    </recommendedName>
</protein>
<reference evidence="3" key="1">
    <citation type="submission" date="2017-03" db="EMBL/GenBank/DDBJ databases">
        <title>Phytopthora megakarya and P. palmivora, two closely related causual agents of cacao black pod achieved similar genome size and gene model numbers by different mechanisms.</title>
        <authorList>
            <person name="Ali S."/>
            <person name="Shao J."/>
            <person name="Larry D.J."/>
            <person name="Kronmiller B."/>
            <person name="Shen D."/>
            <person name="Strem M.D."/>
            <person name="Melnick R.L."/>
            <person name="Guiltinan M.J."/>
            <person name="Tyler B.M."/>
            <person name="Meinhardt L.W."/>
            <person name="Bailey B.A."/>
        </authorList>
    </citation>
    <scope>NUCLEOTIDE SEQUENCE [LARGE SCALE GENOMIC DNA]</scope>
    <source>
        <strain evidence="3">zdho120</strain>
    </source>
</reference>
<dbReference type="SUPFAM" id="SSF82199">
    <property type="entry name" value="SET domain"/>
    <property type="match status" value="1"/>
</dbReference>
<feature type="compositionally biased region" description="Basic residues" evidence="1">
    <location>
        <begin position="107"/>
        <end position="131"/>
    </location>
</feature>
<feature type="region of interest" description="Disordered" evidence="1">
    <location>
        <begin position="100"/>
        <end position="131"/>
    </location>
</feature>
<gene>
    <name evidence="2" type="ORF">PHMEG_00023676</name>
</gene>
<dbReference type="Gene3D" id="2.170.270.10">
    <property type="entry name" value="SET domain"/>
    <property type="match status" value="1"/>
</dbReference>
<dbReference type="Proteomes" id="UP000198211">
    <property type="component" value="Unassembled WGS sequence"/>
</dbReference>
<evidence type="ECO:0008006" key="4">
    <source>
        <dbReference type="Google" id="ProtNLM"/>
    </source>
</evidence>
<proteinExistence type="predicted"/>
<keyword evidence="3" id="KW-1185">Reference proteome</keyword>
<comment type="caution">
    <text evidence="2">The sequence shown here is derived from an EMBL/GenBank/DDBJ whole genome shotgun (WGS) entry which is preliminary data.</text>
</comment>
<dbReference type="EMBL" id="NBNE01004973">
    <property type="protein sequence ID" value="OWZ04427.1"/>
    <property type="molecule type" value="Genomic_DNA"/>
</dbReference>
<dbReference type="AlphaFoldDB" id="A0A225VI20"/>
<evidence type="ECO:0000313" key="3">
    <source>
        <dbReference type="Proteomes" id="UP000198211"/>
    </source>
</evidence>
<dbReference type="InterPro" id="IPR046341">
    <property type="entry name" value="SET_dom_sf"/>
</dbReference>
<accession>A0A225VI20</accession>
<organism evidence="2 3">
    <name type="scientific">Phytophthora megakarya</name>
    <dbReference type="NCBI Taxonomy" id="4795"/>
    <lineage>
        <taxon>Eukaryota</taxon>
        <taxon>Sar</taxon>
        <taxon>Stramenopiles</taxon>
        <taxon>Oomycota</taxon>
        <taxon>Peronosporomycetes</taxon>
        <taxon>Peronosporales</taxon>
        <taxon>Peronosporaceae</taxon>
        <taxon>Phytophthora</taxon>
    </lineage>
</organism>
<name>A0A225VI20_9STRA</name>
<evidence type="ECO:0000256" key="1">
    <source>
        <dbReference type="SAM" id="MobiDB-lite"/>
    </source>
</evidence>
<evidence type="ECO:0000313" key="2">
    <source>
        <dbReference type="EMBL" id="OWZ04427.1"/>
    </source>
</evidence>
<sequence>MSYACVDVDQVSSKTGNKLAVPPRTGNVAHQDALQRQYEGLTQFVSEVESEHRHRRTFLEYLRASVLMKAQARKTRRQGHSKPPSDMELASVQEHLKTIPTRLERSKIRHQPKKRAPSRHVPRSRKRRKQKKCAILRIPDVIDRLKALHIRRPNYGGLSIEASTEVSLVLSEVKWLDGIVYITECDVPEGISFPDIGDGNPCRCGGDCFMNSSRNATLTIYCTPECCGLSIVCSNAQRTRPELKLYDTSRVGNVVGEGAGLRCDYEAIVEGQPDQALKQNSGYTMLLNAKSTAGKYVYVEALRCGSVTRFLSNSCKPNVAFVEMQNRASVKVQAVMI</sequence>